<dbReference type="PROSITE" id="PS50011">
    <property type="entry name" value="PROTEIN_KINASE_DOM"/>
    <property type="match status" value="1"/>
</dbReference>
<feature type="compositionally biased region" description="Low complexity" evidence="7">
    <location>
        <begin position="579"/>
        <end position="605"/>
    </location>
</feature>
<feature type="binding site" evidence="6">
    <location>
        <position position="661"/>
    </location>
    <ligand>
        <name>ATP</name>
        <dbReference type="ChEBI" id="CHEBI:30616"/>
    </ligand>
</feature>
<organism evidence="11">
    <name type="scientific">Auxenochlorella protothecoides</name>
    <name type="common">Green microalga</name>
    <name type="synonym">Chlorella protothecoides</name>
    <dbReference type="NCBI Taxonomy" id="3075"/>
    <lineage>
        <taxon>Eukaryota</taxon>
        <taxon>Viridiplantae</taxon>
        <taxon>Chlorophyta</taxon>
        <taxon>core chlorophytes</taxon>
        <taxon>Trebouxiophyceae</taxon>
        <taxon>Chlorellales</taxon>
        <taxon>Chlorellaceae</taxon>
        <taxon>Auxenochlorella</taxon>
    </lineage>
</organism>
<keyword evidence="9" id="KW-0732">Signal</keyword>
<keyword evidence="1" id="KW-0723">Serine/threonine-protein kinase</keyword>
<feature type="chain" id="PRO_5008901369" description="Protein kinase domain-containing protein" evidence="9">
    <location>
        <begin position="36"/>
        <end position="904"/>
    </location>
</feature>
<evidence type="ECO:0000256" key="7">
    <source>
        <dbReference type="SAM" id="MobiDB-lite"/>
    </source>
</evidence>
<evidence type="ECO:0000256" key="8">
    <source>
        <dbReference type="SAM" id="Phobius"/>
    </source>
</evidence>
<keyword evidence="5 6" id="KW-0067">ATP-binding</keyword>
<dbReference type="InterPro" id="IPR011009">
    <property type="entry name" value="Kinase-like_dom_sf"/>
</dbReference>
<dbReference type="GO" id="GO:0005524">
    <property type="term" value="F:ATP binding"/>
    <property type="evidence" value="ECO:0007669"/>
    <property type="project" value="UniProtKB-UniRule"/>
</dbReference>
<evidence type="ECO:0000256" key="2">
    <source>
        <dbReference type="ARBA" id="ARBA00022679"/>
    </source>
</evidence>
<keyword evidence="8" id="KW-0472">Membrane</keyword>
<sequence length="904" mass="94459">MICRTGAGRRGYGGGRVCAVWVLCWLLPILDPVFAELPAPLQALGTNCRLSLESTLEEAGIDHNISIWNDALRFSGVNFLLTDRTTLFIPTDESLVDCPDGDAACSLGQGMAWRSFLTRPEGIGDLLFHISTDTSGPILPNSGSWAQQPAARQTLLTPISGSTNGTLPWTVQVYWSGDRADPYKVFYASDGAQPTSYNATQGATYLDTYSFCNSSTLVVLDRPIPAPPIPPTNLSSVEGLESLCWTNAMRVLLPSSSAPLTEAWEDVAAVALELGAEEALRMRMSAALDTSSRATFFVPGTDVLEGLPQAAGLNASFLEGTLGVLLSSLTPGGHCPAWFTSNSTENQTLALPGLDMGLAGETRVQRPGDGKEILLTRPSSGMSVGANLTGTACFSTIYTTDGLLDTTTPPLEALPLNDSDWRMLLAGEGDKESMFGVQGDCNPGQDAVQQVQLGGTGTSAPADASPDAAGPPPSPTGDDGGGGGGASTAAIVALAVVLPLAALGALGGALLLLRRRRRRRAAAAAAAKPGSLDGGDGGTGRSSSLHTTGTSPLDGAPLGPGRSMVMVRDWPPRESSREGSGATHGPAPAAPGSASVDAAAGAGMDPDGDEDAAHDADFLLSTQELVWVVDPATGRPPFLGSGTFSTVYRAALGSGEAVAVKCLSVLPDAEGGNHVPLDVVRREAAVLRSCRSRYVVNFQGVVLPTALAAAAGTGREPPVPRGSLLVVTELVQGGDLYSALRAGRMRWYDGGARVAHDVAAGLAYLHSRRIIHFDLKSRNTLLTERGRAKLGDVGQARMLPFARSFLSSELHVGTWSHAAPETILGQRCTVQSDIYSYGVLLWEIVTGSVPIRNEMREVRVPEECPLDIAELIKACWRSDPAARPTASELLERLVAYAEPAGDPP</sequence>
<evidence type="ECO:0000313" key="11">
    <source>
        <dbReference type="EMBL" id="JAT73808.1"/>
    </source>
</evidence>
<keyword evidence="2" id="KW-0808">Transferase</keyword>
<keyword evidence="3 6" id="KW-0547">Nucleotide-binding</keyword>
<dbReference type="InterPro" id="IPR051681">
    <property type="entry name" value="Ser/Thr_Kinases-Pseudokinases"/>
</dbReference>
<dbReference type="PROSITE" id="PS00107">
    <property type="entry name" value="PROTEIN_KINASE_ATP"/>
    <property type="match status" value="1"/>
</dbReference>
<dbReference type="InterPro" id="IPR008271">
    <property type="entry name" value="Ser/Thr_kinase_AS"/>
</dbReference>
<accession>A0A1D2A3U1</accession>
<dbReference type="InterPro" id="IPR001245">
    <property type="entry name" value="Ser-Thr/Tyr_kinase_cat_dom"/>
</dbReference>
<feature type="region of interest" description="Disordered" evidence="7">
    <location>
        <begin position="455"/>
        <end position="485"/>
    </location>
</feature>
<dbReference type="Pfam" id="PF07714">
    <property type="entry name" value="PK_Tyr_Ser-Thr"/>
    <property type="match status" value="1"/>
</dbReference>
<feature type="compositionally biased region" description="Low complexity" evidence="7">
    <location>
        <begin position="458"/>
        <end position="468"/>
    </location>
</feature>
<evidence type="ECO:0000256" key="4">
    <source>
        <dbReference type="ARBA" id="ARBA00022777"/>
    </source>
</evidence>
<protein>
    <recommendedName>
        <fullName evidence="10">Protein kinase domain-containing protein</fullName>
    </recommendedName>
</protein>
<keyword evidence="8" id="KW-0812">Transmembrane</keyword>
<dbReference type="SUPFAM" id="SSF56112">
    <property type="entry name" value="Protein kinase-like (PK-like)"/>
    <property type="match status" value="1"/>
</dbReference>
<name>A0A1D2A3U1_AUXPR</name>
<proteinExistence type="predicted"/>
<dbReference type="GO" id="GO:0004674">
    <property type="term" value="F:protein serine/threonine kinase activity"/>
    <property type="evidence" value="ECO:0007669"/>
    <property type="project" value="UniProtKB-KW"/>
</dbReference>
<dbReference type="InterPro" id="IPR017441">
    <property type="entry name" value="Protein_kinase_ATP_BS"/>
</dbReference>
<dbReference type="PANTHER" id="PTHR44329:SF288">
    <property type="entry name" value="MITOGEN-ACTIVATED PROTEIN KINASE KINASE KINASE 20"/>
    <property type="match status" value="1"/>
</dbReference>
<evidence type="ECO:0000256" key="5">
    <source>
        <dbReference type="ARBA" id="ARBA00022840"/>
    </source>
</evidence>
<dbReference type="SMART" id="SM00220">
    <property type="entry name" value="S_TKc"/>
    <property type="match status" value="1"/>
</dbReference>
<feature type="domain" description="Protein kinase" evidence="10">
    <location>
        <begin position="633"/>
        <end position="897"/>
    </location>
</feature>
<dbReference type="PROSITE" id="PS00108">
    <property type="entry name" value="PROTEIN_KINASE_ST"/>
    <property type="match status" value="1"/>
</dbReference>
<feature type="region of interest" description="Disordered" evidence="7">
    <location>
        <begin position="524"/>
        <end position="613"/>
    </location>
</feature>
<dbReference type="InterPro" id="IPR000719">
    <property type="entry name" value="Prot_kinase_dom"/>
</dbReference>
<evidence type="ECO:0000259" key="10">
    <source>
        <dbReference type="PROSITE" id="PS50011"/>
    </source>
</evidence>
<feature type="signal peptide" evidence="9">
    <location>
        <begin position="1"/>
        <end position="35"/>
    </location>
</feature>
<evidence type="ECO:0000256" key="9">
    <source>
        <dbReference type="SAM" id="SignalP"/>
    </source>
</evidence>
<dbReference type="AlphaFoldDB" id="A0A1D2A3U1"/>
<dbReference type="PRINTS" id="PR00109">
    <property type="entry name" value="TYRKINASE"/>
</dbReference>
<keyword evidence="4" id="KW-0418">Kinase</keyword>
<evidence type="ECO:0000256" key="1">
    <source>
        <dbReference type="ARBA" id="ARBA00022527"/>
    </source>
</evidence>
<reference evidence="11" key="1">
    <citation type="submission" date="2015-08" db="EMBL/GenBank/DDBJ databases">
        <authorList>
            <person name="Babu N.S."/>
            <person name="Beckwith C.J."/>
            <person name="Beseler K.G."/>
            <person name="Brison A."/>
            <person name="Carone J.V."/>
            <person name="Caskin T.P."/>
            <person name="Diamond M."/>
            <person name="Durham M.E."/>
            <person name="Foxe J.M."/>
            <person name="Go M."/>
            <person name="Henderson B.A."/>
            <person name="Jones I.B."/>
            <person name="McGettigan J.A."/>
            <person name="Micheletti S.J."/>
            <person name="Nasrallah M.E."/>
            <person name="Ortiz D."/>
            <person name="Piller C.R."/>
            <person name="Privatt S.R."/>
            <person name="Schneider S.L."/>
            <person name="Sharp S."/>
            <person name="Smith T.C."/>
            <person name="Stanton J.D."/>
            <person name="Ullery H.E."/>
            <person name="Wilson R.J."/>
            <person name="Serrano M.G."/>
            <person name="Buck G."/>
            <person name="Lee V."/>
            <person name="Wang Y."/>
            <person name="Carvalho R."/>
            <person name="Voegtly L."/>
            <person name="Shi R."/>
            <person name="Duckworth R."/>
            <person name="Johnson A."/>
            <person name="Loviza R."/>
            <person name="Walstead R."/>
            <person name="Shah Z."/>
            <person name="Kiflezghi M."/>
            <person name="Wade K."/>
            <person name="Ball S.L."/>
            <person name="Bradley K.W."/>
            <person name="Asai D.J."/>
            <person name="Bowman C.A."/>
            <person name="Russell D.A."/>
            <person name="Pope W.H."/>
            <person name="Jacobs-Sera D."/>
            <person name="Hendrix R.W."/>
            <person name="Hatfull G.F."/>
        </authorList>
    </citation>
    <scope>NUCLEOTIDE SEQUENCE</scope>
</reference>
<dbReference type="EMBL" id="GDKF01004814">
    <property type="protein sequence ID" value="JAT73808.1"/>
    <property type="molecule type" value="Transcribed_RNA"/>
</dbReference>
<evidence type="ECO:0000256" key="3">
    <source>
        <dbReference type="ARBA" id="ARBA00022741"/>
    </source>
</evidence>
<dbReference type="Gene3D" id="1.10.510.10">
    <property type="entry name" value="Transferase(Phosphotransferase) domain 1"/>
    <property type="match status" value="1"/>
</dbReference>
<gene>
    <name evidence="11" type="ORF">g.52445</name>
</gene>
<dbReference type="PANTHER" id="PTHR44329">
    <property type="entry name" value="SERINE/THREONINE-PROTEIN KINASE TNNI3K-RELATED"/>
    <property type="match status" value="1"/>
</dbReference>
<feature type="transmembrane region" description="Helical" evidence="8">
    <location>
        <begin position="489"/>
        <end position="513"/>
    </location>
</feature>
<keyword evidence="8" id="KW-1133">Transmembrane helix</keyword>
<evidence type="ECO:0000256" key="6">
    <source>
        <dbReference type="PROSITE-ProRule" id="PRU10141"/>
    </source>
</evidence>